<dbReference type="InterPro" id="IPR005135">
    <property type="entry name" value="Endo/exonuclease/phosphatase"/>
</dbReference>
<dbReference type="EMBL" id="CM029053">
    <property type="protein sequence ID" value="KAG2544861.1"/>
    <property type="molecule type" value="Genomic_DNA"/>
</dbReference>
<dbReference type="GO" id="GO:0003824">
    <property type="term" value="F:catalytic activity"/>
    <property type="evidence" value="ECO:0007669"/>
    <property type="project" value="InterPro"/>
</dbReference>
<comment type="caution">
    <text evidence="3">The sequence shown here is derived from an EMBL/GenBank/DDBJ whole genome shotgun (WGS) entry which is preliminary data.</text>
</comment>
<dbReference type="InterPro" id="IPR036691">
    <property type="entry name" value="Endo/exonu/phosph_ase_sf"/>
</dbReference>
<dbReference type="Gene3D" id="3.60.10.10">
    <property type="entry name" value="Endonuclease/exonuclease/phosphatase"/>
    <property type="match status" value="1"/>
</dbReference>
<proteinExistence type="predicted"/>
<dbReference type="PANTHER" id="PTHR33710">
    <property type="entry name" value="BNAC02G09200D PROTEIN"/>
    <property type="match status" value="1"/>
</dbReference>
<dbReference type="AlphaFoldDB" id="A0A8T0N4U4"/>
<gene>
    <name evidence="3" type="ORF">PVAP13_9KG387967</name>
</gene>
<dbReference type="SUPFAM" id="SSF56219">
    <property type="entry name" value="DNase I-like"/>
    <property type="match status" value="1"/>
</dbReference>
<sequence>MELPGVGNPRTVRDLAAFVQSYHPKLVFLSETRQSEEQMQQLRWRLGLKGCLARSCVGRSGGVALFWEESLIVNLVTISDKAIDVSVQECPASPVWRITFIYGEPRVQDRHLTWEFMKRIKFRDSNPWVMMGDFNETMWQFEHFSETKRGERQMEAFRDALGFCEFHDVGFSGLPWTYDNKQFGRRNVRVRLDRVVATEAWSKLFEHASVEHLVSPCSDHCPVLLRLGPTEQRTDSRKIFRYEIMWERELELGDVVLAAWDNVSTKSDLGSIASTLKGVMCSLQEWSREKFGSVRRKLKELRDQLALLQSQSDDASRKKAKETVDEMNEMLYREEMMWLQRSRVSWLKEGDRNTKYFHQKAVWRSRKNRIRRLKANNGQWCDDPKQMAAMAQDFFKSMYTRDDNVDPEVLKQYLPERVSRDMNEKLCMEFSDEEIGNALFQIGPLKAPGPDGFPARFFQRNWGMMKEDIIRAVKEFFSTGSMPDEVRQRRWRRSPVRKG</sequence>
<feature type="domain" description="Endonuclease/exonuclease/phosphatase" evidence="2">
    <location>
        <begin position="5"/>
        <end position="220"/>
    </location>
</feature>
<keyword evidence="4" id="KW-1185">Reference proteome</keyword>
<name>A0A8T0N4U4_PANVG</name>
<protein>
    <recommendedName>
        <fullName evidence="2">Endonuclease/exonuclease/phosphatase domain-containing protein</fullName>
    </recommendedName>
</protein>
<reference evidence="3" key="1">
    <citation type="submission" date="2020-05" db="EMBL/GenBank/DDBJ databases">
        <title>WGS assembly of Panicum virgatum.</title>
        <authorList>
            <person name="Lovell J.T."/>
            <person name="Jenkins J."/>
            <person name="Shu S."/>
            <person name="Juenger T.E."/>
            <person name="Schmutz J."/>
        </authorList>
    </citation>
    <scope>NUCLEOTIDE SEQUENCE</scope>
    <source>
        <strain evidence="3">AP13</strain>
    </source>
</reference>
<dbReference type="Proteomes" id="UP000823388">
    <property type="component" value="Chromosome 9K"/>
</dbReference>
<accession>A0A8T0N4U4</accession>
<feature type="coiled-coil region" evidence="1">
    <location>
        <begin position="291"/>
        <end position="318"/>
    </location>
</feature>
<keyword evidence="1" id="KW-0175">Coiled coil</keyword>
<evidence type="ECO:0000256" key="1">
    <source>
        <dbReference type="SAM" id="Coils"/>
    </source>
</evidence>
<evidence type="ECO:0000259" key="2">
    <source>
        <dbReference type="Pfam" id="PF03372"/>
    </source>
</evidence>
<evidence type="ECO:0000313" key="4">
    <source>
        <dbReference type="Proteomes" id="UP000823388"/>
    </source>
</evidence>
<dbReference type="PANTHER" id="PTHR33710:SF83">
    <property type="entry name" value="ENDONUCLEASE_EXONUCLEASE_PHOSPHATASE DOMAIN-CONTAINING PROTEIN"/>
    <property type="match status" value="1"/>
</dbReference>
<evidence type="ECO:0000313" key="3">
    <source>
        <dbReference type="EMBL" id="KAG2544861.1"/>
    </source>
</evidence>
<organism evidence="3 4">
    <name type="scientific">Panicum virgatum</name>
    <name type="common">Blackwell switchgrass</name>
    <dbReference type="NCBI Taxonomy" id="38727"/>
    <lineage>
        <taxon>Eukaryota</taxon>
        <taxon>Viridiplantae</taxon>
        <taxon>Streptophyta</taxon>
        <taxon>Embryophyta</taxon>
        <taxon>Tracheophyta</taxon>
        <taxon>Spermatophyta</taxon>
        <taxon>Magnoliopsida</taxon>
        <taxon>Liliopsida</taxon>
        <taxon>Poales</taxon>
        <taxon>Poaceae</taxon>
        <taxon>PACMAD clade</taxon>
        <taxon>Panicoideae</taxon>
        <taxon>Panicodae</taxon>
        <taxon>Paniceae</taxon>
        <taxon>Panicinae</taxon>
        <taxon>Panicum</taxon>
        <taxon>Panicum sect. Hiantes</taxon>
    </lineage>
</organism>
<dbReference type="Pfam" id="PF03372">
    <property type="entry name" value="Exo_endo_phos"/>
    <property type="match status" value="1"/>
</dbReference>